<dbReference type="OrthoDB" id="4771285at2759"/>
<keyword evidence="9 14" id="KW-0687">Ribonucleoprotein</keyword>
<evidence type="ECO:0000313" key="16">
    <source>
        <dbReference type="Proteomes" id="UP000076858"/>
    </source>
</evidence>
<reference evidence="15 16" key="2">
    <citation type="submission" date="2016-03" db="EMBL/GenBank/DDBJ databases">
        <title>EvidentialGene: Evidence-directed Construction of Genes on Genomes.</title>
        <authorList>
            <person name="Gilbert D.G."/>
            <person name="Choi J.-H."/>
            <person name="Mockaitis K."/>
            <person name="Colbourne J."/>
            <person name="Pfrender M."/>
        </authorList>
    </citation>
    <scope>NUCLEOTIDE SEQUENCE [LARGE SCALE GENOMIC DNA]</scope>
    <source>
        <strain evidence="15 16">Xinb3</strain>
        <tissue evidence="15">Complete organism</tissue>
    </source>
</reference>
<dbReference type="GO" id="GO:0071011">
    <property type="term" value="C:precatalytic spliceosome"/>
    <property type="evidence" value="ECO:0007669"/>
    <property type="project" value="TreeGrafter"/>
</dbReference>
<feature type="compositionally biased region" description="Basic residues" evidence="12">
    <location>
        <begin position="355"/>
        <end position="367"/>
    </location>
</feature>
<organism evidence="14">
    <name type="scientific">Daphnia magna</name>
    <dbReference type="NCBI Taxonomy" id="35525"/>
    <lineage>
        <taxon>Eukaryota</taxon>
        <taxon>Metazoa</taxon>
        <taxon>Ecdysozoa</taxon>
        <taxon>Arthropoda</taxon>
        <taxon>Crustacea</taxon>
        <taxon>Branchiopoda</taxon>
        <taxon>Diplostraca</taxon>
        <taxon>Cladocera</taxon>
        <taxon>Anomopoda</taxon>
        <taxon>Daphniidae</taxon>
        <taxon>Daphnia</taxon>
    </lineage>
</organism>
<dbReference type="FunFam" id="1.10.246.90:FF:000002">
    <property type="entry name" value="U4/U6 small nuclear ribonucleoprotein Prp31"/>
    <property type="match status" value="1"/>
</dbReference>
<dbReference type="Gene3D" id="1.10.287.4070">
    <property type="match status" value="1"/>
</dbReference>
<dbReference type="GO" id="GO:0046540">
    <property type="term" value="C:U4/U6 x U5 tri-snRNP complex"/>
    <property type="evidence" value="ECO:0007669"/>
    <property type="project" value="InterPro"/>
</dbReference>
<evidence type="ECO:0000256" key="6">
    <source>
        <dbReference type="ARBA" id="ARBA00022884"/>
    </source>
</evidence>
<keyword evidence="8" id="KW-0539">Nucleus</keyword>
<evidence type="ECO:0000256" key="10">
    <source>
        <dbReference type="ARBA" id="ARBA00030766"/>
    </source>
</evidence>
<comment type="function">
    <text evidence="11">Involved in pre-mRNA splicing as component of the spliceosome. Required for the assembly of the U4/U5/U6 tri-snRNP complex, one of the building blocks of the spliceosome.</text>
</comment>
<evidence type="ECO:0000256" key="1">
    <source>
        <dbReference type="ARBA" id="ARBA00004123"/>
    </source>
</evidence>
<dbReference type="GO" id="GO:0005687">
    <property type="term" value="C:U4 snRNP"/>
    <property type="evidence" value="ECO:0007669"/>
    <property type="project" value="TreeGrafter"/>
</dbReference>
<dbReference type="InterPro" id="IPR002687">
    <property type="entry name" value="Nop_dom"/>
</dbReference>
<evidence type="ECO:0000313" key="14">
    <source>
        <dbReference type="EMBL" id="JAN57892.1"/>
    </source>
</evidence>
<dbReference type="InterPro" id="IPR019175">
    <property type="entry name" value="Prp31_C"/>
</dbReference>
<dbReference type="InterPro" id="IPR012976">
    <property type="entry name" value="NOSIC"/>
</dbReference>
<dbReference type="GO" id="GO:0000244">
    <property type="term" value="P:spliceosomal tri-snRNP complex assembly"/>
    <property type="evidence" value="ECO:0007669"/>
    <property type="project" value="InterPro"/>
</dbReference>
<accession>A0A0P6H5Q1</accession>
<dbReference type="GO" id="GO:0003723">
    <property type="term" value="F:RNA binding"/>
    <property type="evidence" value="ECO:0007669"/>
    <property type="project" value="UniProtKB-KW"/>
</dbReference>
<proteinExistence type="inferred from homology"/>
<evidence type="ECO:0000256" key="8">
    <source>
        <dbReference type="ARBA" id="ARBA00023242"/>
    </source>
</evidence>
<evidence type="ECO:0000256" key="5">
    <source>
        <dbReference type="ARBA" id="ARBA00022728"/>
    </source>
</evidence>
<dbReference type="SMART" id="SM00931">
    <property type="entry name" value="NOSIC"/>
    <property type="match status" value="1"/>
</dbReference>
<evidence type="ECO:0000256" key="12">
    <source>
        <dbReference type="SAM" id="MobiDB-lite"/>
    </source>
</evidence>
<sequence length="507" mass="55960">MSLADELLADLEMDDDDTHMDLGVQLPEPSAVEVKTEIKQEFFVPPVAKLTLDDVCKLRNSPQLVSILEEIEKYCGQNRTSENIQGPVEADPEYQLIVEANNLAVEIDNDIVAIHKFVRDLYAKRFSELESLVINPLEYITTVRELGNEISQAKHSAVLQQHLTQATIMVLSVTASTTQGKPLDGAELSRIMEACDTALELDKCKTRIYSYVESRMTFIAPNLSILVGAPIAAKLMGVAGGLTALSKMPACNIQLLGNQKRTLSGFSQTATLPHTGFIFESPIVQDTPPDLRRKAARLVSSKCTLAARVDAFHESCDGTIGRNFREDVERKLDRLQEPPPVKAIRPLPAPLEAPRKKRGGKRVRRMKEKYAQTEMRKQANRMTFGEIEEDAYQEDLGYTRGMMGKGGPGRIRGPTIDEKTKVRISKALQRNLQRQQAYGGATTVKRQVAGTASSVAFTPLQGLEIVNPQAAEKKVSEANIRYFSNQGTFFNVKDVSSTPLPGGSSTK</sequence>
<protein>
    <recommendedName>
        <fullName evidence="3">U4/U6 small nuclear ribonucleoprotein Prp31</fullName>
    </recommendedName>
    <alternativeName>
        <fullName evidence="10">Pre-mRNA-processing factor 31</fullName>
    </alternativeName>
</protein>
<evidence type="ECO:0000256" key="3">
    <source>
        <dbReference type="ARBA" id="ARBA00013538"/>
    </source>
</evidence>
<dbReference type="EMBL" id="GDIQ01036845">
    <property type="protein sequence ID" value="JAN57892.1"/>
    <property type="molecule type" value="Transcribed_RNA"/>
</dbReference>
<keyword evidence="6" id="KW-0694">RNA-binding</keyword>
<dbReference type="STRING" id="35525.A0A0P6H5Q1"/>
<keyword evidence="16" id="KW-1185">Reference proteome</keyword>
<name>A0A0P6H5Q1_9CRUS</name>
<keyword evidence="7" id="KW-0508">mRNA splicing</keyword>
<dbReference type="Gene3D" id="1.10.246.90">
    <property type="entry name" value="Nop domain"/>
    <property type="match status" value="1"/>
</dbReference>
<dbReference type="Pfam" id="PF01798">
    <property type="entry name" value="Nop"/>
    <property type="match status" value="1"/>
</dbReference>
<comment type="similarity">
    <text evidence="2">Belongs to the PRP31 family.</text>
</comment>
<dbReference type="Pfam" id="PF09785">
    <property type="entry name" value="Prp31_C"/>
    <property type="match status" value="1"/>
</dbReference>
<comment type="subcellular location">
    <subcellularLocation>
        <location evidence="1">Nucleus</location>
    </subcellularLocation>
</comment>
<feature type="region of interest" description="Disordered" evidence="12">
    <location>
        <begin position="340"/>
        <end position="376"/>
    </location>
</feature>
<evidence type="ECO:0000259" key="13">
    <source>
        <dbReference type="PROSITE" id="PS51358"/>
    </source>
</evidence>
<dbReference type="AlphaFoldDB" id="A0A0P6H5Q1"/>
<dbReference type="PANTHER" id="PTHR13904:SF0">
    <property type="entry name" value="U4_U6 SMALL NUCLEAR RIBONUCLEOPROTEIN PRP31"/>
    <property type="match status" value="1"/>
</dbReference>
<dbReference type="PROSITE" id="PS51358">
    <property type="entry name" value="NOP"/>
    <property type="match status" value="1"/>
</dbReference>
<evidence type="ECO:0000256" key="11">
    <source>
        <dbReference type="ARBA" id="ARBA00045397"/>
    </source>
</evidence>
<keyword evidence="5" id="KW-0747">Spliceosome</keyword>
<feature type="domain" description="Nop" evidence="13">
    <location>
        <begin position="219"/>
        <end position="337"/>
    </location>
</feature>
<dbReference type="InterPro" id="IPR027105">
    <property type="entry name" value="Prp31"/>
</dbReference>
<dbReference type="FunFam" id="1.10.287.4070:FF:000003">
    <property type="entry name" value="U4/U6 small nuclear ribonucleoprotein PRP31"/>
    <property type="match status" value="1"/>
</dbReference>
<dbReference type="Proteomes" id="UP000076858">
    <property type="component" value="Unassembled WGS sequence"/>
</dbReference>
<dbReference type="PANTHER" id="PTHR13904">
    <property type="entry name" value="PRE-MRNA SPLICING FACTOR PRP31"/>
    <property type="match status" value="1"/>
</dbReference>
<reference evidence="14" key="1">
    <citation type="submission" date="2015-10" db="EMBL/GenBank/DDBJ databases">
        <title>EvidentialGene: Evidence-directed Construction of Complete mRNA Transcriptomes without Genomes.</title>
        <authorList>
            <person name="Gilbert D.G."/>
        </authorList>
    </citation>
    <scope>NUCLEOTIDE SEQUENCE</scope>
</reference>
<dbReference type="EMBL" id="LRGB01000024">
    <property type="protein sequence ID" value="KZS21783.1"/>
    <property type="molecule type" value="Genomic_DNA"/>
</dbReference>
<evidence type="ECO:0000256" key="9">
    <source>
        <dbReference type="ARBA" id="ARBA00023274"/>
    </source>
</evidence>
<gene>
    <name evidence="15" type="ORF">APZ42_011764</name>
</gene>
<evidence type="ECO:0000256" key="7">
    <source>
        <dbReference type="ARBA" id="ARBA00023187"/>
    </source>
</evidence>
<dbReference type="SUPFAM" id="SSF89124">
    <property type="entry name" value="Nop domain"/>
    <property type="match status" value="1"/>
</dbReference>
<evidence type="ECO:0000256" key="4">
    <source>
        <dbReference type="ARBA" id="ARBA00022664"/>
    </source>
</evidence>
<evidence type="ECO:0000313" key="15">
    <source>
        <dbReference type="EMBL" id="KZS21783.1"/>
    </source>
</evidence>
<dbReference type="InterPro" id="IPR036070">
    <property type="entry name" value="Nop_dom_sf"/>
</dbReference>
<feature type="compositionally biased region" description="Pro residues" evidence="12">
    <location>
        <begin position="340"/>
        <end position="351"/>
    </location>
</feature>
<dbReference type="InterPro" id="IPR042239">
    <property type="entry name" value="Nop_C"/>
</dbReference>
<keyword evidence="4" id="KW-0507">mRNA processing</keyword>
<evidence type="ECO:0000256" key="2">
    <source>
        <dbReference type="ARBA" id="ARBA00005572"/>
    </source>
</evidence>